<gene>
    <name evidence="1" type="ORF">D1B31_17835</name>
</gene>
<accession>A0A417YQ90</accession>
<sequence length="91" mass="10167">MIIEFYIGSDQFVVSGEKIFKNGEVIAEGVVNVQHLMMNEPAWFIVDQGEEIPVLCIKTKPITAVLPHNQFANGQRLQPNKSQSNVNEIAL</sequence>
<comment type="caution">
    <text evidence="1">The sequence shown here is derived from an EMBL/GenBank/DDBJ whole genome shotgun (WGS) entry which is preliminary data.</text>
</comment>
<dbReference type="AlphaFoldDB" id="A0A417YQ90"/>
<reference evidence="1 2" key="1">
    <citation type="journal article" date="2017" name="Int. J. Syst. Evol. Microbiol.">
        <title>Bacillus notoginsengisoli sp. nov., a novel bacterium isolated from the rhizosphere of Panax notoginseng.</title>
        <authorList>
            <person name="Zhang M.Y."/>
            <person name="Cheng J."/>
            <person name="Cai Y."/>
            <person name="Zhang T.Y."/>
            <person name="Wu Y.Y."/>
            <person name="Manikprabhu D."/>
            <person name="Li W.J."/>
            <person name="Zhang Y.X."/>
        </authorList>
    </citation>
    <scope>NUCLEOTIDE SEQUENCE [LARGE SCALE GENOMIC DNA]</scope>
    <source>
        <strain evidence="1 2">JCM 30743</strain>
    </source>
</reference>
<dbReference type="EMBL" id="QWEG01000012">
    <property type="protein sequence ID" value="RHW35953.1"/>
    <property type="molecule type" value="Genomic_DNA"/>
</dbReference>
<name>A0A417YQ90_9BACI</name>
<keyword evidence="2" id="KW-1185">Reference proteome</keyword>
<evidence type="ECO:0000313" key="2">
    <source>
        <dbReference type="Proteomes" id="UP000284416"/>
    </source>
</evidence>
<protein>
    <submittedName>
        <fullName evidence="1">Uncharacterized protein</fullName>
    </submittedName>
</protein>
<dbReference type="Proteomes" id="UP000284416">
    <property type="component" value="Unassembled WGS sequence"/>
</dbReference>
<dbReference type="RefSeq" id="WP_118922942.1">
    <property type="nucleotide sequence ID" value="NZ_QWEG01000012.1"/>
</dbReference>
<dbReference type="OrthoDB" id="2884072at2"/>
<evidence type="ECO:0000313" key="1">
    <source>
        <dbReference type="EMBL" id="RHW35953.1"/>
    </source>
</evidence>
<proteinExistence type="predicted"/>
<organism evidence="1 2">
    <name type="scientific">Neobacillus notoginsengisoli</name>
    <dbReference type="NCBI Taxonomy" id="1578198"/>
    <lineage>
        <taxon>Bacteria</taxon>
        <taxon>Bacillati</taxon>
        <taxon>Bacillota</taxon>
        <taxon>Bacilli</taxon>
        <taxon>Bacillales</taxon>
        <taxon>Bacillaceae</taxon>
        <taxon>Neobacillus</taxon>
    </lineage>
</organism>